<feature type="domain" description="EF-hand" evidence="4">
    <location>
        <begin position="1"/>
        <end position="29"/>
    </location>
</feature>
<dbReference type="PANTHER" id="PTHR10827:SF98">
    <property type="entry name" value="45 KDA CALCIUM-BINDING PROTEIN"/>
    <property type="match status" value="1"/>
</dbReference>
<dbReference type="Proteomes" id="UP001626550">
    <property type="component" value="Unassembled WGS sequence"/>
</dbReference>
<dbReference type="SMART" id="SM00054">
    <property type="entry name" value="EFh"/>
    <property type="match status" value="3"/>
</dbReference>
<feature type="domain" description="EF-hand" evidence="4">
    <location>
        <begin position="71"/>
        <end position="106"/>
    </location>
</feature>
<evidence type="ECO:0000313" key="6">
    <source>
        <dbReference type="Proteomes" id="UP001626550"/>
    </source>
</evidence>
<feature type="non-terminal residue" evidence="5">
    <location>
        <position position="1"/>
    </location>
</feature>
<evidence type="ECO:0000259" key="4">
    <source>
        <dbReference type="PROSITE" id="PS50222"/>
    </source>
</evidence>
<evidence type="ECO:0000256" key="3">
    <source>
        <dbReference type="ARBA" id="ARBA00022837"/>
    </source>
</evidence>
<dbReference type="AlphaFoldDB" id="A0ABD2PJ46"/>
<dbReference type="Pfam" id="PF13202">
    <property type="entry name" value="EF-hand_5"/>
    <property type="match status" value="1"/>
</dbReference>
<dbReference type="InterPro" id="IPR002048">
    <property type="entry name" value="EF_hand_dom"/>
</dbReference>
<keyword evidence="2" id="KW-0677">Repeat</keyword>
<keyword evidence="1" id="KW-0479">Metal-binding</keyword>
<proteinExistence type="predicted"/>
<feature type="domain" description="EF-hand" evidence="4">
    <location>
        <begin position="48"/>
        <end position="70"/>
    </location>
</feature>
<organism evidence="5 6">
    <name type="scientific">Cichlidogyrus casuarinus</name>
    <dbReference type="NCBI Taxonomy" id="1844966"/>
    <lineage>
        <taxon>Eukaryota</taxon>
        <taxon>Metazoa</taxon>
        <taxon>Spiralia</taxon>
        <taxon>Lophotrochozoa</taxon>
        <taxon>Platyhelminthes</taxon>
        <taxon>Monogenea</taxon>
        <taxon>Monopisthocotylea</taxon>
        <taxon>Dactylogyridea</taxon>
        <taxon>Ancyrocephalidae</taxon>
        <taxon>Cichlidogyrus</taxon>
    </lineage>
</organism>
<dbReference type="PANTHER" id="PTHR10827">
    <property type="entry name" value="RETICULOCALBIN"/>
    <property type="match status" value="1"/>
</dbReference>
<dbReference type="PROSITE" id="PS00018">
    <property type="entry name" value="EF_HAND_1"/>
    <property type="match status" value="3"/>
</dbReference>
<evidence type="ECO:0000313" key="5">
    <source>
        <dbReference type="EMBL" id="KAL3307045.1"/>
    </source>
</evidence>
<keyword evidence="3" id="KW-0106">Calcium</keyword>
<dbReference type="PROSITE" id="PS50222">
    <property type="entry name" value="EF_HAND_2"/>
    <property type="match status" value="3"/>
</dbReference>
<dbReference type="Gene3D" id="1.10.238.10">
    <property type="entry name" value="EF-hand"/>
    <property type="match status" value="1"/>
</dbReference>
<accession>A0ABD2PJ46</accession>
<dbReference type="InterPro" id="IPR011992">
    <property type="entry name" value="EF-hand-dom_pair"/>
</dbReference>
<dbReference type="GO" id="GO:0046872">
    <property type="term" value="F:metal ion binding"/>
    <property type="evidence" value="ECO:0007669"/>
    <property type="project" value="UniProtKB-KW"/>
</dbReference>
<dbReference type="InterPro" id="IPR018247">
    <property type="entry name" value="EF_Hand_1_Ca_BS"/>
</dbReference>
<dbReference type="SUPFAM" id="SSF47473">
    <property type="entry name" value="EF-hand"/>
    <property type="match status" value="1"/>
</dbReference>
<name>A0ABD2PJ46_9PLAT</name>
<evidence type="ECO:0000256" key="2">
    <source>
        <dbReference type="ARBA" id="ARBA00022737"/>
    </source>
</evidence>
<sequence>ELLAEVDQDKDGYVSEEEYLKDMGFANADPSQEEHRQTEINLFRQKRDKDHDGKLNFDEFMEWLVPHPEQFVKEEAEHLISQSDDDKDGKVSKEEMQKYHRVFSGSQITDYGDVLRRHDEL</sequence>
<dbReference type="EMBL" id="JBJKFK010008541">
    <property type="protein sequence ID" value="KAL3307045.1"/>
    <property type="molecule type" value="Genomic_DNA"/>
</dbReference>
<comment type="caution">
    <text evidence="5">The sequence shown here is derived from an EMBL/GenBank/DDBJ whole genome shotgun (WGS) entry which is preliminary data.</text>
</comment>
<keyword evidence="6" id="KW-1185">Reference proteome</keyword>
<dbReference type="Pfam" id="PF13499">
    <property type="entry name" value="EF-hand_7"/>
    <property type="match status" value="1"/>
</dbReference>
<evidence type="ECO:0000256" key="1">
    <source>
        <dbReference type="ARBA" id="ARBA00022723"/>
    </source>
</evidence>
<gene>
    <name evidence="5" type="primary">RCN1_4</name>
    <name evidence="5" type="ORF">Ciccas_014451</name>
</gene>
<reference evidence="5 6" key="1">
    <citation type="submission" date="2024-11" db="EMBL/GenBank/DDBJ databases">
        <title>Adaptive evolution of stress response genes in parasites aligns with host niche diversity.</title>
        <authorList>
            <person name="Hahn C."/>
            <person name="Resl P."/>
        </authorList>
    </citation>
    <scope>NUCLEOTIDE SEQUENCE [LARGE SCALE GENOMIC DNA]</scope>
    <source>
        <strain evidence="5">EGGRZ-B1_66</strain>
        <tissue evidence="5">Body</tissue>
    </source>
</reference>
<protein>
    <submittedName>
        <fullName evidence="5">Calcineurin inhibitor</fullName>
    </submittedName>
</protein>